<keyword evidence="1" id="KW-0472">Membrane</keyword>
<evidence type="ECO:0000313" key="3">
    <source>
        <dbReference type="Proteomes" id="UP000620139"/>
    </source>
</evidence>
<organism evidence="2 3">
    <name type="scientific">Inhella gelatinilytica</name>
    <dbReference type="NCBI Taxonomy" id="2795030"/>
    <lineage>
        <taxon>Bacteria</taxon>
        <taxon>Pseudomonadati</taxon>
        <taxon>Pseudomonadota</taxon>
        <taxon>Betaproteobacteria</taxon>
        <taxon>Burkholderiales</taxon>
        <taxon>Sphaerotilaceae</taxon>
        <taxon>Inhella</taxon>
    </lineage>
</organism>
<keyword evidence="3" id="KW-1185">Reference proteome</keyword>
<evidence type="ECO:0000313" key="2">
    <source>
        <dbReference type="EMBL" id="MBH9551791.1"/>
    </source>
</evidence>
<keyword evidence="1" id="KW-1133">Transmembrane helix</keyword>
<feature type="transmembrane region" description="Helical" evidence="1">
    <location>
        <begin position="80"/>
        <end position="102"/>
    </location>
</feature>
<dbReference type="Proteomes" id="UP000620139">
    <property type="component" value="Unassembled WGS sequence"/>
</dbReference>
<protein>
    <submittedName>
        <fullName evidence="2">Uncharacterized protein</fullName>
    </submittedName>
</protein>
<sequence length="199" mass="20748">MNLTLTHTHQADMRAAHGDGAAGVLVSGLVWLLAALVCFQWGVSQGVWTLLIGGAQIYPLSLVVLKLLGRSGKAGVDNGLNALALASTVWLILGCAMAYGLYRLKPELFFPAMMATIACRYLVFASLYGLRVYWALGAALWGAAALAFFVGLAPAWAAALGGAVEVAFGLVLGEAVVRPGRAEPRAHGGVDEARTAARV</sequence>
<comment type="caution">
    <text evidence="2">The sequence shown here is derived from an EMBL/GenBank/DDBJ whole genome shotgun (WGS) entry which is preliminary data.</text>
</comment>
<feature type="transmembrane region" description="Helical" evidence="1">
    <location>
        <begin position="108"/>
        <end position="125"/>
    </location>
</feature>
<accession>A0A931IXR7</accession>
<dbReference type="RefSeq" id="WP_198099389.1">
    <property type="nucleotide sequence ID" value="NZ_JAEDAL010000001.1"/>
</dbReference>
<dbReference type="Pfam" id="PF22765">
    <property type="entry name" value="DUF7010"/>
    <property type="match status" value="1"/>
</dbReference>
<evidence type="ECO:0000256" key="1">
    <source>
        <dbReference type="SAM" id="Phobius"/>
    </source>
</evidence>
<name>A0A931IXR7_9BURK</name>
<gene>
    <name evidence="2" type="ORF">I7X43_02915</name>
</gene>
<feature type="transmembrane region" description="Helical" evidence="1">
    <location>
        <begin position="48"/>
        <end position="68"/>
    </location>
</feature>
<dbReference type="EMBL" id="JAEDAL010000001">
    <property type="protein sequence ID" value="MBH9551791.1"/>
    <property type="molecule type" value="Genomic_DNA"/>
</dbReference>
<dbReference type="AlphaFoldDB" id="A0A931IXR7"/>
<feature type="transmembrane region" description="Helical" evidence="1">
    <location>
        <begin position="132"/>
        <end position="150"/>
    </location>
</feature>
<dbReference type="InterPro" id="IPR053824">
    <property type="entry name" value="DUF7010"/>
</dbReference>
<proteinExistence type="predicted"/>
<feature type="transmembrane region" description="Helical" evidence="1">
    <location>
        <begin position="21"/>
        <end position="42"/>
    </location>
</feature>
<reference evidence="2" key="1">
    <citation type="submission" date="2020-12" db="EMBL/GenBank/DDBJ databases">
        <title>The genome sequence of Inhella sp. 4Y17.</title>
        <authorList>
            <person name="Liu Y."/>
        </authorList>
    </citation>
    <scope>NUCLEOTIDE SEQUENCE</scope>
    <source>
        <strain evidence="2">4Y10</strain>
    </source>
</reference>
<keyword evidence="1" id="KW-0812">Transmembrane</keyword>